<dbReference type="Pfam" id="PF13361">
    <property type="entry name" value="UvrD_C"/>
    <property type="match status" value="2"/>
</dbReference>
<evidence type="ECO:0000313" key="13">
    <source>
        <dbReference type="EMBL" id="GLQ22567.1"/>
    </source>
</evidence>
<dbReference type="InterPro" id="IPR038726">
    <property type="entry name" value="PDDEXK_AddAB-type"/>
</dbReference>
<keyword evidence="14" id="KW-1185">Reference proteome</keyword>
<dbReference type="InterPro" id="IPR014017">
    <property type="entry name" value="DNA_helicase_UvrD-like_C"/>
</dbReference>
<dbReference type="GO" id="GO:0004386">
    <property type="term" value="F:helicase activity"/>
    <property type="evidence" value="ECO:0007669"/>
    <property type="project" value="UniProtKB-KW"/>
</dbReference>
<evidence type="ECO:0000256" key="5">
    <source>
        <dbReference type="ARBA" id="ARBA00022840"/>
    </source>
</evidence>
<reference evidence="13" key="1">
    <citation type="journal article" date="2014" name="Int. J. Syst. Evol. Microbiol.">
        <title>Complete genome of a new Firmicutes species belonging to the dominant human colonic microbiota ('Ruminococcus bicirculans') reveals two chromosomes and a selective capacity to utilize plant glucans.</title>
        <authorList>
            <consortium name="NISC Comparative Sequencing Program"/>
            <person name="Wegmann U."/>
            <person name="Louis P."/>
            <person name="Goesmann A."/>
            <person name="Henrissat B."/>
            <person name="Duncan S.H."/>
            <person name="Flint H.J."/>
        </authorList>
    </citation>
    <scope>NUCLEOTIDE SEQUENCE</scope>
    <source>
        <strain evidence="13">NBRC 108219</strain>
    </source>
</reference>
<evidence type="ECO:0000259" key="12">
    <source>
        <dbReference type="PROSITE" id="PS51217"/>
    </source>
</evidence>
<evidence type="ECO:0000256" key="4">
    <source>
        <dbReference type="ARBA" id="ARBA00022806"/>
    </source>
</evidence>
<protein>
    <recommendedName>
        <fullName evidence="8">DNA 3'-5' helicase</fullName>
        <ecNumber evidence="8">5.6.2.4</ecNumber>
    </recommendedName>
</protein>
<evidence type="ECO:0000256" key="2">
    <source>
        <dbReference type="ARBA" id="ARBA00022741"/>
    </source>
</evidence>
<comment type="catalytic activity">
    <reaction evidence="9">
        <text>ATP + H2O = ADP + phosphate + H(+)</text>
        <dbReference type="Rhea" id="RHEA:13065"/>
        <dbReference type="ChEBI" id="CHEBI:15377"/>
        <dbReference type="ChEBI" id="CHEBI:15378"/>
        <dbReference type="ChEBI" id="CHEBI:30616"/>
        <dbReference type="ChEBI" id="CHEBI:43474"/>
        <dbReference type="ChEBI" id="CHEBI:456216"/>
        <dbReference type="EC" id="5.6.2.4"/>
    </reaction>
</comment>
<keyword evidence="3 10" id="KW-0378">Hydrolase</keyword>
<evidence type="ECO:0000256" key="6">
    <source>
        <dbReference type="ARBA" id="ARBA00023235"/>
    </source>
</evidence>
<dbReference type="PANTHER" id="PTHR11070">
    <property type="entry name" value="UVRD / RECB / PCRA DNA HELICASE FAMILY MEMBER"/>
    <property type="match status" value="1"/>
</dbReference>
<dbReference type="EMBL" id="BSNK01000001">
    <property type="protein sequence ID" value="GLQ22567.1"/>
    <property type="molecule type" value="Genomic_DNA"/>
</dbReference>
<feature type="domain" description="UvrD-like helicase C-terminal" evidence="12">
    <location>
        <begin position="496"/>
        <end position="777"/>
    </location>
</feature>
<evidence type="ECO:0000313" key="14">
    <source>
        <dbReference type="Proteomes" id="UP001161391"/>
    </source>
</evidence>
<evidence type="ECO:0000256" key="8">
    <source>
        <dbReference type="ARBA" id="ARBA00034808"/>
    </source>
</evidence>
<keyword evidence="5 10" id="KW-0067">ATP-binding</keyword>
<organism evidence="13 14">
    <name type="scientific">Algimonas ampicilliniresistens</name>
    <dbReference type="NCBI Taxonomy" id="1298735"/>
    <lineage>
        <taxon>Bacteria</taxon>
        <taxon>Pseudomonadati</taxon>
        <taxon>Pseudomonadota</taxon>
        <taxon>Alphaproteobacteria</taxon>
        <taxon>Maricaulales</taxon>
        <taxon>Robiginitomaculaceae</taxon>
        <taxon>Algimonas</taxon>
    </lineage>
</organism>
<name>A0ABQ5V8G5_9PROT</name>
<accession>A0ABQ5V8G5</accession>
<evidence type="ECO:0000256" key="1">
    <source>
        <dbReference type="ARBA" id="ARBA00009922"/>
    </source>
</evidence>
<evidence type="ECO:0000256" key="3">
    <source>
        <dbReference type="ARBA" id="ARBA00022801"/>
    </source>
</evidence>
<dbReference type="InterPro" id="IPR027417">
    <property type="entry name" value="P-loop_NTPase"/>
</dbReference>
<dbReference type="PROSITE" id="PS51198">
    <property type="entry name" value="UVRD_HELICASE_ATP_BIND"/>
    <property type="match status" value="1"/>
</dbReference>
<dbReference type="SUPFAM" id="SSF52540">
    <property type="entry name" value="P-loop containing nucleoside triphosphate hydrolases"/>
    <property type="match status" value="1"/>
</dbReference>
<feature type="domain" description="UvrD-like helicase ATP-binding" evidence="11">
    <location>
        <begin position="196"/>
        <end position="495"/>
    </location>
</feature>
<evidence type="ECO:0000256" key="10">
    <source>
        <dbReference type="PROSITE-ProRule" id="PRU00560"/>
    </source>
</evidence>
<evidence type="ECO:0000259" key="11">
    <source>
        <dbReference type="PROSITE" id="PS51198"/>
    </source>
</evidence>
<dbReference type="Gene3D" id="1.10.486.10">
    <property type="entry name" value="PCRA, domain 4"/>
    <property type="match status" value="1"/>
</dbReference>
<comment type="similarity">
    <text evidence="1">Belongs to the helicase family. UvrD subfamily.</text>
</comment>
<proteinExistence type="inferred from homology"/>
<dbReference type="Gene3D" id="1.10.10.160">
    <property type="match status" value="1"/>
</dbReference>
<dbReference type="EC" id="5.6.2.4" evidence="8"/>
<evidence type="ECO:0000256" key="9">
    <source>
        <dbReference type="ARBA" id="ARBA00048988"/>
    </source>
</evidence>
<comment type="caution">
    <text evidence="13">The sequence shown here is derived from an EMBL/GenBank/DDBJ whole genome shotgun (WGS) entry which is preliminary data.</text>
</comment>
<evidence type="ECO:0000256" key="7">
    <source>
        <dbReference type="ARBA" id="ARBA00034617"/>
    </source>
</evidence>
<dbReference type="InterPro" id="IPR000212">
    <property type="entry name" value="DNA_helicase_UvrD/REP"/>
</dbReference>
<dbReference type="Gene3D" id="3.40.50.300">
    <property type="entry name" value="P-loop containing nucleotide triphosphate hydrolases"/>
    <property type="match status" value="2"/>
</dbReference>
<reference evidence="13" key="2">
    <citation type="submission" date="2023-01" db="EMBL/GenBank/DDBJ databases">
        <title>Draft genome sequence of Algimonas ampicilliniresistens strain NBRC 108219.</title>
        <authorList>
            <person name="Sun Q."/>
            <person name="Mori K."/>
        </authorList>
    </citation>
    <scope>NUCLEOTIDE SEQUENCE</scope>
    <source>
        <strain evidence="13">NBRC 108219</strain>
    </source>
</reference>
<dbReference type="PANTHER" id="PTHR11070:SF59">
    <property type="entry name" value="DNA 3'-5' HELICASE"/>
    <property type="match status" value="1"/>
</dbReference>
<comment type="catalytic activity">
    <reaction evidence="7">
        <text>Couples ATP hydrolysis with the unwinding of duplex DNA by translocating in the 3'-5' direction.</text>
        <dbReference type="EC" id="5.6.2.4"/>
    </reaction>
</comment>
<dbReference type="Proteomes" id="UP001161391">
    <property type="component" value="Unassembled WGS sequence"/>
</dbReference>
<gene>
    <name evidence="13" type="ORF">GCM10007853_04410</name>
</gene>
<dbReference type="InterPro" id="IPR014016">
    <property type="entry name" value="UvrD-like_ATP-bd"/>
</dbReference>
<feature type="binding site" evidence="10">
    <location>
        <begin position="217"/>
        <end position="224"/>
    </location>
    <ligand>
        <name>ATP</name>
        <dbReference type="ChEBI" id="CHEBI:30616"/>
    </ligand>
</feature>
<dbReference type="Pfam" id="PF00580">
    <property type="entry name" value="UvrD-helicase"/>
    <property type="match status" value="1"/>
</dbReference>
<sequence>MDRIEAIRQRAAALHAAACEAGDEPTNPYLFVLKEADRRDIEVSARSTGDPQLNGGRATFQADAGVILHEQTGSSFLDAFLVAHEIGHDEFGSGIERPPLMDIDPARSSDPAPVGADRVVDYSSQARQEIQMDLFAREFLFPRTLAWTWHVEDGLDADEIARRLGAPYDMVAAQLFDALWLPHVPTKSEISTGPTKPLNPEQRAAAEHQGGALLLKAGPGTGKTQTLVGRLAVLREREVDPEDLLLLTFSNKAAAEMTDRAIKIWPESAGAAWIGTFHSFGLDIVRRFHDRLNLPNRPKLIDTSEAIAMLEEEFPRLGLNYFNDLWDPTHILKDILAAISRAKDEVVDHKAYRKYALAMAEAAESTETIEEAERCLEIADVYDLYETLKKDAGAVDFGDLVALPTALVETDAEVRASLQSRYGHILVDEYQDVNRASVRLLKALKPDGENLWVVGDAKQSIYRFRGASPDSVAAFATTAFPGGTISELRTNYRSTQSICDVFKAFARVRMASATDFDVNAASEEVGPRPRYIELSSKDHELEELAARIEKICEEGASFRDQAVLCKGNDRLAEIAAGLEQRGIPVLFLGPLFDRQEIKEALSLLSMIIDPRAMGLSSVASLSPFRISIDDLAKMVDAIRRASPESPLDWTQAVSETRDFSDASQEGVARLLSCFEGFEPHVPPWRALATLYLDRTRLGAQLGLAAREGEANPAIAMWQLQNFFRNDFARGEGYPIHELLTRIRKLVMLSDERELRHLPEAAQTLDAVRLLTVHGSKGLEFPVLHLPSLTRGSLNRSANQSRGLPPPDGLIAGPVFRGRDASHAGHEDEQHCLFFVGLSRAEDQLYLYSPHTSRSKPSPFLDDIAATVTCETPLSEPPILAEQEEAFELSLDGRPRLSPSQLALYQKCPRRFLFAYVLGIGGRRMETPPMQMHRAVQVVIDQLLAHLNDVLSPAELTDIVDQAWEEHGPVEHGYASKYRTIADTLIAFLHSIRTGETRRPPQTREVSLEHADIVVTAHEEIDGGAHTIFRRIKTGRRTSQALEGLDAAAFQMAVADHGHVEFVYLTGETREMVALSKQKISNRGKKIEAATKALSLGQFPPDRGRQCASCPFFFNCTPPPSGHLRKKIGERLPVSS</sequence>
<dbReference type="InterPro" id="IPR013986">
    <property type="entry name" value="DExx_box_DNA_helicase_dom_sf"/>
</dbReference>
<keyword evidence="2 10" id="KW-0547">Nucleotide-binding</keyword>
<dbReference type="PROSITE" id="PS51217">
    <property type="entry name" value="UVRD_HELICASE_CTER"/>
    <property type="match status" value="1"/>
</dbReference>
<keyword evidence="4 10" id="KW-0347">Helicase</keyword>
<dbReference type="Pfam" id="PF12705">
    <property type="entry name" value="PDDEXK_1"/>
    <property type="match status" value="1"/>
</dbReference>
<dbReference type="CDD" id="cd17932">
    <property type="entry name" value="DEXQc_UvrD"/>
    <property type="match status" value="1"/>
</dbReference>
<keyword evidence="6" id="KW-0413">Isomerase</keyword>